<name>A0A0F9IEZ1_9ZZZZ</name>
<comment type="caution">
    <text evidence="1">The sequence shown here is derived from an EMBL/GenBank/DDBJ whole genome shotgun (WGS) entry which is preliminary data.</text>
</comment>
<dbReference type="EMBL" id="LAZR01012566">
    <property type="protein sequence ID" value="KKM26166.1"/>
    <property type="molecule type" value="Genomic_DNA"/>
</dbReference>
<proteinExistence type="predicted"/>
<evidence type="ECO:0000313" key="1">
    <source>
        <dbReference type="EMBL" id="KKM26166.1"/>
    </source>
</evidence>
<gene>
    <name evidence="1" type="ORF">LCGC14_1587540</name>
</gene>
<dbReference type="AlphaFoldDB" id="A0A0F9IEZ1"/>
<organism evidence="1">
    <name type="scientific">marine sediment metagenome</name>
    <dbReference type="NCBI Taxonomy" id="412755"/>
    <lineage>
        <taxon>unclassified sequences</taxon>
        <taxon>metagenomes</taxon>
        <taxon>ecological metagenomes</taxon>
    </lineage>
</organism>
<protein>
    <submittedName>
        <fullName evidence="1">Uncharacterized protein</fullName>
    </submittedName>
</protein>
<sequence length="67" mass="7240">MTQCPSGRIPWAEIIERAQEDDMAVQELTQQAKVAGLFAQAQGYALRGKPLPAALRATLKYLLALAG</sequence>
<reference evidence="1" key="1">
    <citation type="journal article" date="2015" name="Nature">
        <title>Complex archaea that bridge the gap between prokaryotes and eukaryotes.</title>
        <authorList>
            <person name="Spang A."/>
            <person name="Saw J.H."/>
            <person name="Jorgensen S.L."/>
            <person name="Zaremba-Niedzwiedzka K."/>
            <person name="Martijn J."/>
            <person name="Lind A.E."/>
            <person name="van Eijk R."/>
            <person name="Schleper C."/>
            <person name="Guy L."/>
            <person name="Ettema T.J."/>
        </authorList>
    </citation>
    <scope>NUCLEOTIDE SEQUENCE</scope>
</reference>
<accession>A0A0F9IEZ1</accession>